<dbReference type="GO" id="GO:0035299">
    <property type="term" value="F:inositol-1,3,4,5,6-pentakisphosphate 2-kinase activity"/>
    <property type="evidence" value="ECO:0007669"/>
    <property type="project" value="UniProtKB-EC"/>
</dbReference>
<organism evidence="3">
    <name type="scientific">Perkinsus marinus (strain ATCC 50983 / TXsc)</name>
    <dbReference type="NCBI Taxonomy" id="423536"/>
    <lineage>
        <taxon>Eukaryota</taxon>
        <taxon>Sar</taxon>
        <taxon>Alveolata</taxon>
        <taxon>Perkinsozoa</taxon>
        <taxon>Perkinsea</taxon>
        <taxon>Perkinsida</taxon>
        <taxon>Perkinsidae</taxon>
        <taxon>Perkinsus</taxon>
    </lineage>
</organism>
<evidence type="ECO:0000313" key="3">
    <source>
        <dbReference type="Proteomes" id="UP000007800"/>
    </source>
</evidence>
<comment type="catalytic activity">
    <reaction evidence="1">
        <text>1D-myo-inositol 1,3,4,5,6-pentakisphosphate + ATP = 1D-myo-inositol hexakisphosphate + ADP + H(+)</text>
        <dbReference type="Rhea" id="RHEA:20313"/>
        <dbReference type="ChEBI" id="CHEBI:15378"/>
        <dbReference type="ChEBI" id="CHEBI:30616"/>
        <dbReference type="ChEBI" id="CHEBI:57733"/>
        <dbReference type="ChEBI" id="CHEBI:58130"/>
        <dbReference type="ChEBI" id="CHEBI:456216"/>
        <dbReference type="EC" id="2.7.1.158"/>
    </reaction>
</comment>
<dbReference type="OrthoDB" id="421785at2759"/>
<dbReference type="InterPro" id="IPR009286">
    <property type="entry name" value="Ins_P5_2-kin"/>
</dbReference>
<proteinExistence type="predicted"/>
<gene>
    <name evidence="2" type="ORF">Pmar_PMAR024491</name>
</gene>
<keyword evidence="1" id="KW-0547">Nucleotide-binding</keyword>
<dbReference type="Proteomes" id="UP000007800">
    <property type="component" value="Unassembled WGS sequence"/>
</dbReference>
<comment type="function">
    <text evidence="1">Phosphorylates Ins(1,3,4,5,6)P5 at position 2 to form Ins(1,2,3,4,5,6)P6 (InsP6 or phytate).</text>
</comment>
<comment type="domain">
    <text evidence="1">The EXKPK motif is conserved in inositol-pentakisphosphate 2-kinases of both family 1 and 2.</text>
</comment>
<keyword evidence="3" id="KW-1185">Reference proteome</keyword>
<protein>
    <recommendedName>
        <fullName evidence="1">Inositol-pentakisphosphate 2-kinase</fullName>
        <ecNumber evidence="1">2.7.1.158</ecNumber>
    </recommendedName>
</protein>
<sequence length="283" mass="31929">MKLSGACFTTSTSGDQCHAQIMTDISTNLGADTITFELKPKCGIRAVPGYPCRFVMQRSDDPGFDLDKFYDPYRLYFGHDIYGEVKKLFDQRPRGFLKLRSPGTLSTLPRDAVCEAISTVLRSTPILSRLAALQNYASIDEALPDFAAKLWEWLVEQCRLDPSIVIRHHYPHTLPSVEEFRSFEAVHDIGKVTEWLSIFLLGRMAMDVSLFLSFSPQAVGPPFNQVDEVDAGELFPGHRGKPLWCRLTVIDTDPKPFSKLPFYFGQLAKCKVKFEEHSPAVTE</sequence>
<dbReference type="RefSeq" id="XP_002767296.1">
    <property type="nucleotide sequence ID" value="XM_002767250.1"/>
</dbReference>
<dbReference type="EMBL" id="GG685288">
    <property type="protein sequence ID" value="EER00014.1"/>
    <property type="molecule type" value="Genomic_DNA"/>
</dbReference>
<keyword evidence="1" id="KW-0418">Kinase</keyword>
<evidence type="ECO:0000256" key="1">
    <source>
        <dbReference type="RuleBase" id="RU364126"/>
    </source>
</evidence>
<dbReference type="OMA" id="YFGQLAK"/>
<dbReference type="GO" id="GO:0005524">
    <property type="term" value="F:ATP binding"/>
    <property type="evidence" value="ECO:0007669"/>
    <property type="project" value="UniProtKB-KW"/>
</dbReference>
<dbReference type="GeneID" id="9049710"/>
<accession>C5LT46</accession>
<dbReference type="EC" id="2.7.1.158" evidence="1"/>
<dbReference type="AlphaFoldDB" id="C5LT46"/>
<dbReference type="Pfam" id="PF06090">
    <property type="entry name" value="Ins_P5_2-kin"/>
    <property type="match status" value="1"/>
</dbReference>
<dbReference type="InParanoid" id="C5LT46"/>
<reference evidence="2 3" key="1">
    <citation type="submission" date="2008-07" db="EMBL/GenBank/DDBJ databases">
        <authorList>
            <person name="El-Sayed N."/>
            <person name="Caler E."/>
            <person name="Inman J."/>
            <person name="Amedeo P."/>
            <person name="Hass B."/>
            <person name="Wortman J."/>
        </authorList>
    </citation>
    <scope>NUCLEOTIDE SEQUENCE [LARGE SCALE GENOMIC DNA]</scope>
    <source>
        <strain evidence="3">ATCC 50983 / TXsc</strain>
    </source>
</reference>
<keyword evidence="1" id="KW-0808">Transferase</keyword>
<evidence type="ECO:0000313" key="2">
    <source>
        <dbReference type="EMBL" id="EER00014.1"/>
    </source>
</evidence>
<keyword evidence="1" id="KW-0067">ATP-binding</keyword>
<name>C5LT46_PERM5</name>